<keyword evidence="7 9" id="KW-0233">DNA recombination</keyword>
<dbReference type="SUPFAM" id="SSF46785">
    <property type="entry name" value="Winged helix' DNA-binding domain"/>
    <property type="match status" value="1"/>
</dbReference>
<dbReference type="GO" id="GO:0000400">
    <property type="term" value="F:four-way junction DNA binding"/>
    <property type="evidence" value="ECO:0007669"/>
    <property type="project" value="UniProtKB-UniRule"/>
</dbReference>
<evidence type="ECO:0000259" key="10">
    <source>
        <dbReference type="SMART" id="SM00382"/>
    </source>
</evidence>
<dbReference type="CDD" id="cd00009">
    <property type="entry name" value="AAA"/>
    <property type="match status" value="1"/>
</dbReference>
<dbReference type="Pfam" id="PF17864">
    <property type="entry name" value="AAA_lid_4"/>
    <property type="match status" value="1"/>
</dbReference>
<dbReference type="Gene3D" id="1.10.10.10">
    <property type="entry name" value="Winged helix-like DNA-binding domain superfamily/Winged helix DNA-binding domain"/>
    <property type="match status" value="1"/>
</dbReference>
<feature type="region of interest" description="Small ATPAse domain (RuvB-S)" evidence="9">
    <location>
        <begin position="168"/>
        <end position="238"/>
    </location>
</feature>
<feature type="domain" description="AAA+ ATPase" evidence="10">
    <location>
        <begin position="37"/>
        <end position="171"/>
    </location>
</feature>
<feature type="binding site" evidence="9">
    <location>
        <position position="51"/>
    </location>
    <ligand>
        <name>ATP</name>
        <dbReference type="ChEBI" id="CHEBI:30616"/>
    </ligand>
</feature>
<dbReference type="InterPro" id="IPR036388">
    <property type="entry name" value="WH-like_DNA-bd_sf"/>
</dbReference>
<dbReference type="Gene3D" id="3.40.50.300">
    <property type="entry name" value="P-loop containing nucleotide triphosphate hydrolases"/>
    <property type="match status" value="1"/>
</dbReference>
<dbReference type="GO" id="GO:0006310">
    <property type="term" value="P:DNA recombination"/>
    <property type="evidence" value="ECO:0007669"/>
    <property type="project" value="UniProtKB-UniRule"/>
</dbReference>
<dbReference type="EMBL" id="AP022325">
    <property type="protein sequence ID" value="BBU47719.1"/>
    <property type="molecule type" value="Genomic_DNA"/>
</dbReference>
<feature type="binding site" evidence="9">
    <location>
        <position position="167"/>
    </location>
    <ligand>
        <name>ATP</name>
        <dbReference type="ChEBI" id="CHEBI:30616"/>
    </ligand>
</feature>
<dbReference type="Proteomes" id="UP000464317">
    <property type="component" value="Chromosome"/>
</dbReference>
<keyword evidence="4 9" id="KW-0378">Hydrolase</keyword>
<organism evidence="11 12">
    <name type="scientific">Mycoplasmopsis felis</name>
    <dbReference type="NCBI Taxonomy" id="33923"/>
    <lineage>
        <taxon>Bacteria</taxon>
        <taxon>Bacillati</taxon>
        <taxon>Mycoplasmatota</taxon>
        <taxon>Mycoplasmoidales</taxon>
        <taxon>Metamycoplasmataceae</taxon>
        <taxon>Mycoplasmopsis</taxon>
    </lineage>
</organism>
<evidence type="ECO:0000256" key="4">
    <source>
        <dbReference type="ARBA" id="ARBA00022801"/>
    </source>
</evidence>
<keyword evidence="1 9" id="KW-0963">Cytoplasm</keyword>
<evidence type="ECO:0000256" key="2">
    <source>
        <dbReference type="ARBA" id="ARBA00022741"/>
    </source>
</evidence>
<dbReference type="Pfam" id="PF05491">
    <property type="entry name" value="WHD_RuvB"/>
    <property type="match status" value="1"/>
</dbReference>
<evidence type="ECO:0000313" key="11">
    <source>
        <dbReference type="EMBL" id="BBU47719.1"/>
    </source>
</evidence>
<dbReference type="HAMAP" id="MF_00016">
    <property type="entry name" value="DNA_HJ_migration_RuvB"/>
    <property type="match status" value="1"/>
</dbReference>
<comment type="subcellular location">
    <subcellularLocation>
        <location evidence="9">Cytoplasm</location>
    </subcellularLocation>
</comment>
<dbReference type="InterPro" id="IPR041445">
    <property type="entry name" value="AAA_lid_4"/>
</dbReference>
<feature type="binding site" evidence="9">
    <location>
        <position position="53"/>
    </location>
    <ligand>
        <name>ATP</name>
        <dbReference type="ChEBI" id="CHEBI:30616"/>
    </ligand>
</feature>
<feature type="binding site" evidence="9">
    <location>
        <position position="48"/>
    </location>
    <ligand>
        <name>ATP</name>
        <dbReference type="ChEBI" id="CHEBI:30616"/>
    </ligand>
</feature>
<sequence>MEKLELRPQNFNDFIGQNHLKETLKTIIDSSVKQNKELPHMLFYGPPGMGKTTLASIISNASGNQIHYVQGSNIEKKSDLISILSVLNENEILFIDEIHSVNKNIVEFIYNAMEDFVFDLIIGVEGNSKSMRMKIKPFTLIGATTKINEISQPLKDRFGYIGRIINYNEDDILKILINTSKKLKLDIDKDILKIIIDYSRLTPRIANNIIQRVNDFAISKNNGIIDKKIIEKTMKSMEIYRYGLTNEHIQYLKILRDGFSERPASLNTISSLTLGEKNDILIEIEPILLFLKLIEKNSRGRKITSKGINYLIEQNLIR</sequence>
<keyword evidence="12" id="KW-1185">Reference proteome</keyword>
<keyword evidence="3 9" id="KW-0227">DNA damage</keyword>
<feature type="binding site" evidence="9">
    <location>
        <position position="6"/>
    </location>
    <ligand>
        <name>ATP</name>
        <dbReference type="ChEBI" id="CHEBI:30616"/>
    </ligand>
</feature>
<evidence type="ECO:0000313" key="12">
    <source>
        <dbReference type="Proteomes" id="UP000464317"/>
    </source>
</evidence>
<gene>
    <name evidence="9 11" type="primary">ruvB</name>
    <name evidence="11" type="ORF">JPM2_4120</name>
</gene>
<dbReference type="NCBIfam" id="TIGR00635">
    <property type="entry name" value="ruvB"/>
    <property type="match status" value="1"/>
</dbReference>
<comment type="similarity">
    <text evidence="9">Belongs to the RuvB family.</text>
</comment>
<dbReference type="InterPro" id="IPR036390">
    <property type="entry name" value="WH_DNA-bd_sf"/>
</dbReference>
<feature type="binding site" evidence="9">
    <location>
        <position position="7"/>
    </location>
    <ligand>
        <name>ATP</name>
        <dbReference type="ChEBI" id="CHEBI:30616"/>
    </ligand>
</feature>
<evidence type="ECO:0000256" key="1">
    <source>
        <dbReference type="ARBA" id="ARBA00022490"/>
    </source>
</evidence>
<evidence type="ECO:0000256" key="5">
    <source>
        <dbReference type="ARBA" id="ARBA00022840"/>
    </source>
</evidence>
<dbReference type="PANTHER" id="PTHR42848">
    <property type="match status" value="1"/>
</dbReference>
<dbReference type="RefSeq" id="WP_161553177.1">
    <property type="nucleotide sequence ID" value="NZ_AP022325.1"/>
</dbReference>
<feature type="binding site" evidence="9">
    <location>
        <position position="301"/>
    </location>
    <ligand>
        <name>DNA</name>
        <dbReference type="ChEBI" id="CHEBI:16991"/>
    </ligand>
</feature>
<dbReference type="EC" id="3.6.4.-" evidence="9"/>
<feature type="binding site" evidence="9">
    <location>
        <position position="52"/>
    </location>
    <ligand>
        <name>ATP</name>
        <dbReference type="ChEBI" id="CHEBI:30616"/>
    </ligand>
</feature>
<accession>A0A809SEA2</accession>
<keyword evidence="5 9" id="KW-0067">ATP-binding</keyword>
<keyword evidence="6 9" id="KW-0238">DNA-binding</keyword>
<dbReference type="NCBIfam" id="NF000868">
    <property type="entry name" value="PRK00080.1"/>
    <property type="match status" value="1"/>
</dbReference>
<dbReference type="PANTHER" id="PTHR42848:SF1">
    <property type="entry name" value="HOLLIDAY JUNCTION BRANCH MIGRATION COMPLEX SUBUNIT RUVB"/>
    <property type="match status" value="1"/>
</dbReference>
<dbReference type="GO" id="GO:0006281">
    <property type="term" value="P:DNA repair"/>
    <property type="evidence" value="ECO:0007669"/>
    <property type="project" value="UniProtKB-UniRule"/>
</dbReference>
<dbReference type="KEGG" id="mfel:JPM2_4120"/>
<dbReference type="InterPro" id="IPR003593">
    <property type="entry name" value="AAA+_ATPase"/>
</dbReference>
<protein>
    <recommendedName>
        <fullName evidence="9">Holliday junction branch migration complex subunit RuvB</fullName>
        <ecNumber evidence="9">3.6.4.-</ecNumber>
    </recommendedName>
</protein>
<reference evidence="11 12" key="1">
    <citation type="submission" date="2020-01" db="EMBL/GenBank/DDBJ databases">
        <title>Complete genome sequence of Mycoplasma felis strain Myco-2.</title>
        <authorList>
            <person name="Kinoshita Y."/>
            <person name="Niwa H."/>
            <person name="Uchida-Fujii E."/>
            <person name="Nukada T."/>
        </authorList>
    </citation>
    <scope>NUCLEOTIDE SEQUENCE [LARGE SCALE GENOMIC DNA]</scope>
    <source>
        <strain evidence="11 12">Myco-2</strain>
    </source>
</reference>
<dbReference type="GO" id="GO:0005737">
    <property type="term" value="C:cytoplasm"/>
    <property type="evidence" value="ECO:0007669"/>
    <property type="project" value="UniProtKB-SubCell"/>
</dbReference>
<evidence type="ECO:0000256" key="6">
    <source>
        <dbReference type="ARBA" id="ARBA00023125"/>
    </source>
</evidence>
<feature type="binding site" evidence="9">
    <location>
        <position position="204"/>
    </location>
    <ligand>
        <name>ATP</name>
        <dbReference type="ChEBI" id="CHEBI:30616"/>
    </ligand>
</feature>
<feature type="binding site" evidence="9">
    <location>
        <begin position="114"/>
        <end position="116"/>
    </location>
    <ligand>
        <name>ATP</name>
        <dbReference type="ChEBI" id="CHEBI:30616"/>
    </ligand>
</feature>
<keyword evidence="8 9" id="KW-0234">DNA repair</keyword>
<feature type="binding site" evidence="9">
    <location>
        <position position="52"/>
    </location>
    <ligand>
        <name>Mg(2+)</name>
        <dbReference type="ChEBI" id="CHEBI:18420"/>
    </ligand>
</feature>
<comment type="caution">
    <text evidence="9">Lacks conserved residue(s) required for the propagation of feature annotation.</text>
</comment>
<evidence type="ECO:0000256" key="3">
    <source>
        <dbReference type="ARBA" id="ARBA00022763"/>
    </source>
</evidence>
<name>A0A809SEA2_9BACT</name>
<dbReference type="AlphaFoldDB" id="A0A809SEA2"/>
<evidence type="ECO:0000256" key="8">
    <source>
        <dbReference type="ARBA" id="ARBA00023204"/>
    </source>
</evidence>
<comment type="catalytic activity">
    <reaction evidence="9">
        <text>ATP + H2O = ADP + phosphate + H(+)</text>
        <dbReference type="Rhea" id="RHEA:13065"/>
        <dbReference type="ChEBI" id="CHEBI:15377"/>
        <dbReference type="ChEBI" id="CHEBI:15378"/>
        <dbReference type="ChEBI" id="CHEBI:30616"/>
        <dbReference type="ChEBI" id="CHEBI:43474"/>
        <dbReference type="ChEBI" id="CHEBI:456216"/>
    </reaction>
</comment>
<dbReference type="GO" id="GO:0016787">
    <property type="term" value="F:hydrolase activity"/>
    <property type="evidence" value="ECO:0007669"/>
    <property type="project" value="UniProtKB-KW"/>
</dbReference>
<dbReference type="Pfam" id="PF05496">
    <property type="entry name" value="RuvB_N"/>
    <property type="match status" value="1"/>
</dbReference>
<feature type="region of interest" description="Head domain (RuvB-H)" evidence="9">
    <location>
        <begin position="241"/>
        <end position="318"/>
    </location>
</feature>
<comment type="function">
    <text evidence="9">The RuvA-RuvB-RuvC complex processes Holliday junction (HJ) DNA during genetic recombination and DNA repair, while the RuvA-RuvB complex plays an important role in the rescue of blocked DNA replication forks via replication fork reversal (RFR). RuvA specifically binds to HJ cruciform DNA, conferring on it an open structure. The RuvB hexamer acts as an ATP-dependent pump, pulling dsDNA into and through the RuvAB complex. RuvB forms 2 homohexamers on either side of HJ DNA bound by 1 or 2 RuvA tetramers; 4 subunits per hexamer contact DNA at a time. Coordinated motions by a converter formed by DNA-disengaged RuvB subunits stimulates ATP hydrolysis and nucleotide exchange. Immobilization of the converter enables RuvB to convert the ATP-contained energy into a lever motion, pulling 2 nucleotides of DNA out of the RuvA tetramer per ATP hydrolyzed, thus driving DNA branch migration. The RuvB motors rotate together with the DNA substrate, which together with the progressing nucleotide cycle form the mechanistic basis for DNA recombination by continuous HJ branch migration. Branch migration allows RuvC to scan DNA until it finds its consensus sequence, where it cleaves and resolves cruciform DNA.</text>
</comment>
<dbReference type="InterPro" id="IPR027417">
    <property type="entry name" value="P-loop_NTPase"/>
</dbReference>
<comment type="subunit">
    <text evidence="9">Homohexamer. Forms an RuvA(8)-RuvB(12)-Holliday junction (HJ) complex. HJ DNA is sandwiched between 2 RuvA tetramers; dsDNA enters through RuvA and exits via RuvB. An RuvB hexamer assembles on each DNA strand where it exits the tetramer. Each RuvB hexamer is contacted by two RuvA subunits (via domain III) on 2 adjacent RuvB subunits; this complex drives branch migration. In the full resolvosome a probable DNA-RuvA(4)-RuvB(12)-RuvC(2) complex forms which resolves the HJ.</text>
</comment>
<comment type="domain">
    <text evidence="9">Has 3 domains, the large (RuvB-L) and small ATPase (RuvB-S) domains and the C-terminal head (RuvB-H) domain. The head domain binds DNA, while the ATPase domains jointly bind ATP, ADP or are empty depending on the state of the subunit in the translocation cycle. During a single DNA translocation step the structure of each domain remains the same, but their relative positions change.</text>
</comment>
<dbReference type="Gene3D" id="1.10.8.60">
    <property type="match status" value="1"/>
</dbReference>
<feature type="binding site" evidence="9">
    <location>
        <position position="157"/>
    </location>
    <ligand>
        <name>ATP</name>
        <dbReference type="ChEBI" id="CHEBI:30616"/>
    </ligand>
</feature>
<evidence type="ECO:0000256" key="7">
    <source>
        <dbReference type="ARBA" id="ARBA00023172"/>
    </source>
</evidence>
<dbReference type="GO" id="GO:0009378">
    <property type="term" value="F:four-way junction helicase activity"/>
    <property type="evidence" value="ECO:0007669"/>
    <property type="project" value="InterPro"/>
</dbReference>
<dbReference type="SUPFAM" id="SSF52540">
    <property type="entry name" value="P-loop containing nucleoside triphosphate hydrolases"/>
    <property type="match status" value="1"/>
</dbReference>
<keyword evidence="2 9" id="KW-0547">Nucleotide-binding</keyword>
<feature type="binding site" evidence="9">
    <location>
        <position position="296"/>
    </location>
    <ligand>
        <name>DNA</name>
        <dbReference type="ChEBI" id="CHEBI:16991"/>
    </ligand>
</feature>
<dbReference type="InterPro" id="IPR008823">
    <property type="entry name" value="RuvB_wg_C"/>
</dbReference>
<dbReference type="InterPro" id="IPR004605">
    <property type="entry name" value="DNA_helicase_Holl-junc_RuvB"/>
</dbReference>
<dbReference type="InterPro" id="IPR008824">
    <property type="entry name" value="RuvB-like_N"/>
</dbReference>
<evidence type="ECO:0000256" key="9">
    <source>
        <dbReference type="HAMAP-Rule" id="MF_00016"/>
    </source>
</evidence>
<dbReference type="GO" id="GO:0048476">
    <property type="term" value="C:Holliday junction resolvase complex"/>
    <property type="evidence" value="ECO:0007669"/>
    <property type="project" value="UniProtKB-UniRule"/>
</dbReference>
<dbReference type="SMART" id="SM00382">
    <property type="entry name" value="AAA"/>
    <property type="match status" value="1"/>
</dbReference>
<proteinExistence type="inferred from homology"/>
<keyword evidence="11" id="KW-0347">Helicase</keyword>
<dbReference type="GO" id="GO:0005524">
    <property type="term" value="F:ATP binding"/>
    <property type="evidence" value="ECO:0007669"/>
    <property type="project" value="UniProtKB-UniRule"/>
</dbReference>